<dbReference type="InterPro" id="IPR041489">
    <property type="entry name" value="PDZ_6"/>
</dbReference>
<keyword evidence="1 6" id="KW-0645">Protease</keyword>
<keyword evidence="2" id="KW-0479">Metal-binding</keyword>
<dbReference type="Pfam" id="PF01435">
    <property type="entry name" value="Peptidase_M48"/>
    <property type="match status" value="2"/>
</dbReference>
<protein>
    <recommendedName>
        <fullName evidence="7">PDZ domain-containing protein</fullName>
    </recommendedName>
</protein>
<evidence type="ECO:0000256" key="4">
    <source>
        <dbReference type="ARBA" id="ARBA00022833"/>
    </source>
</evidence>
<dbReference type="SUPFAM" id="SSF50156">
    <property type="entry name" value="PDZ domain-like"/>
    <property type="match status" value="1"/>
</dbReference>
<dbReference type="InterPro" id="IPR036034">
    <property type="entry name" value="PDZ_sf"/>
</dbReference>
<evidence type="ECO:0000313" key="8">
    <source>
        <dbReference type="EMBL" id="ATY33801.1"/>
    </source>
</evidence>
<dbReference type="Gene3D" id="3.30.2010.10">
    <property type="entry name" value="Metalloproteases ('zincins'), catalytic domain"/>
    <property type="match status" value="1"/>
</dbReference>
<dbReference type="PANTHER" id="PTHR22726:SF1">
    <property type="entry name" value="METALLOENDOPEPTIDASE OMA1, MITOCHONDRIAL"/>
    <property type="match status" value="1"/>
</dbReference>
<dbReference type="GO" id="GO:0016020">
    <property type="term" value="C:membrane"/>
    <property type="evidence" value="ECO:0007669"/>
    <property type="project" value="TreeGrafter"/>
</dbReference>
<keyword evidence="3 6" id="KW-0378">Hydrolase</keyword>
<evidence type="ECO:0000256" key="5">
    <source>
        <dbReference type="ARBA" id="ARBA00023049"/>
    </source>
</evidence>
<dbReference type="KEGG" id="sphc:CVN68_19075"/>
<evidence type="ECO:0000256" key="6">
    <source>
        <dbReference type="RuleBase" id="RU003983"/>
    </source>
</evidence>
<keyword evidence="4 6" id="KW-0862">Zinc</keyword>
<reference evidence="8 9" key="1">
    <citation type="submission" date="2017-11" db="EMBL/GenBank/DDBJ databases">
        <title>Complete genome sequence of Sphingomonas sp. Strain Cra20, a psychrotolerant potential plant growth promoting rhizobacteria.</title>
        <authorList>
            <person name="Luo Y."/>
        </authorList>
    </citation>
    <scope>NUCLEOTIDE SEQUENCE [LARGE SCALE GENOMIC DNA]</scope>
    <source>
        <strain evidence="8 9">Cra20</strain>
    </source>
</reference>
<name>A0A2K8MQQ8_9SPHN</name>
<gene>
    <name evidence="8" type="ORF">CVN68_19075</name>
</gene>
<dbReference type="GO" id="GO:0004222">
    <property type="term" value="F:metalloendopeptidase activity"/>
    <property type="evidence" value="ECO:0007669"/>
    <property type="project" value="InterPro"/>
</dbReference>
<evidence type="ECO:0000256" key="1">
    <source>
        <dbReference type="ARBA" id="ARBA00022670"/>
    </source>
</evidence>
<dbReference type="EMBL" id="CP024923">
    <property type="protein sequence ID" value="ATY33801.1"/>
    <property type="molecule type" value="Genomic_DNA"/>
</dbReference>
<dbReference type="Proteomes" id="UP000229081">
    <property type="component" value="Chromosome"/>
</dbReference>
<evidence type="ECO:0000259" key="7">
    <source>
        <dbReference type="PROSITE" id="PS50106"/>
    </source>
</evidence>
<feature type="domain" description="PDZ" evidence="7">
    <location>
        <begin position="116"/>
        <end position="144"/>
    </location>
</feature>
<dbReference type="Gene3D" id="2.30.42.10">
    <property type="match status" value="1"/>
</dbReference>
<dbReference type="AlphaFoldDB" id="A0A2K8MQQ8"/>
<dbReference type="InterPro" id="IPR001478">
    <property type="entry name" value="PDZ"/>
</dbReference>
<evidence type="ECO:0000256" key="3">
    <source>
        <dbReference type="ARBA" id="ARBA00022801"/>
    </source>
</evidence>
<keyword evidence="9" id="KW-1185">Reference proteome</keyword>
<evidence type="ECO:0000256" key="2">
    <source>
        <dbReference type="ARBA" id="ARBA00022723"/>
    </source>
</evidence>
<evidence type="ECO:0000313" key="9">
    <source>
        <dbReference type="Proteomes" id="UP000229081"/>
    </source>
</evidence>
<proteinExistence type="inferred from homology"/>
<dbReference type="Pfam" id="PF17820">
    <property type="entry name" value="PDZ_6"/>
    <property type="match status" value="1"/>
</dbReference>
<dbReference type="InterPro" id="IPR051156">
    <property type="entry name" value="Mito/Outer_Membr_Metalloprot"/>
</dbReference>
<dbReference type="GO" id="GO:0046872">
    <property type="term" value="F:metal ion binding"/>
    <property type="evidence" value="ECO:0007669"/>
    <property type="project" value="UniProtKB-KW"/>
</dbReference>
<keyword evidence="5 6" id="KW-0482">Metalloprotease</keyword>
<dbReference type="InterPro" id="IPR001915">
    <property type="entry name" value="Peptidase_M48"/>
</dbReference>
<comment type="similarity">
    <text evidence="6">Belongs to the peptidase M48 family.</text>
</comment>
<dbReference type="PROSITE" id="PS50106">
    <property type="entry name" value="PDZ"/>
    <property type="match status" value="1"/>
</dbReference>
<sequence length="341" mass="36236">MGRMYVAPWLAHLDLFGAARVKSVCCAILSALLAIGSIGAASASTGPVPDGRFAQLRAQDLRVARVAYKLAIANGARCKPVLTPQPGFVLHRLEQYETADRPEAARNFGLGRYVGVMAVIGGTPAAKAGLVAGDQLLSVNGHDLGEPVVDGDASRLSVERVQQILVAQMRRGAVTLRVSSTSGERDIRFVAEQGCPSNVEFIPDEEVNAWADGTRVMISDGLLNRCTDDDLALVIGHEMAHNLLHHRHRLGAEGASLNTMLPLTPVGSAQMRATEEEADRLAVSLATTAAYDLSGAERFIRGLVNQSTGVAATHPDLFRRLSLLRAAIADAKRGEPGIIRG</sequence>
<dbReference type="GO" id="GO:0051603">
    <property type="term" value="P:proteolysis involved in protein catabolic process"/>
    <property type="evidence" value="ECO:0007669"/>
    <property type="project" value="TreeGrafter"/>
</dbReference>
<organism evidence="8 9">
    <name type="scientific">Sphingomonas psychrotolerans</name>
    <dbReference type="NCBI Taxonomy" id="1327635"/>
    <lineage>
        <taxon>Bacteria</taxon>
        <taxon>Pseudomonadati</taxon>
        <taxon>Pseudomonadota</taxon>
        <taxon>Alphaproteobacteria</taxon>
        <taxon>Sphingomonadales</taxon>
        <taxon>Sphingomonadaceae</taxon>
        <taxon>Sphingomonas</taxon>
    </lineage>
</organism>
<accession>A0A2K8MQQ8</accession>
<dbReference type="PANTHER" id="PTHR22726">
    <property type="entry name" value="METALLOENDOPEPTIDASE OMA1"/>
    <property type="match status" value="1"/>
</dbReference>
<comment type="cofactor">
    <cofactor evidence="6">
        <name>Zn(2+)</name>
        <dbReference type="ChEBI" id="CHEBI:29105"/>
    </cofactor>
    <text evidence="6">Binds 1 zinc ion per subunit.</text>
</comment>